<evidence type="ECO:0000313" key="3">
    <source>
        <dbReference type="Proteomes" id="UP000831796"/>
    </source>
</evidence>
<dbReference type="EMBL" id="CP095046">
    <property type="protein sequence ID" value="UOQ72656.1"/>
    <property type="molecule type" value="Genomic_DNA"/>
</dbReference>
<dbReference type="KEGG" id="hcu:MUN79_01265"/>
<evidence type="ECO:0000256" key="1">
    <source>
        <dbReference type="SAM" id="SignalP"/>
    </source>
</evidence>
<keyword evidence="3" id="KW-1185">Reference proteome</keyword>
<sequence length="408" mass="42017">MKKIVLSALVAAAAVAAQAPQAKAQTVCPAAPTAITVSGAITTPTTWTRGNVYELSGFVYVRSGAVLTIEPGTIIKGIRSTTAPAALIIEPGAQIIANGTAAQPIVFTSNQPAGSRSRGDWGGLVLAGRAPINATGSPTVEGGIGTTYGGNLPNDNSGILRYVRIEYPGIPLSTAANSEINGLSLYGVGAGTTIEYVQVHASGDDAFEWFGGNVNARYLVATATLDDDFDTDLGFTGRVQFALSVRDAAVADQSGSTAFESDNDASGSASTPQTAPVFSNVSAFLQGTTAANYTRAMHLRRNTAVSIFNSVITGWPQGLFIEGAAAQSNATNGSLVLRNNVLAGMTANYGVNPTSGFNHQSFFEDASRGNQVFPAISALGLNADNFNSINSNGTPNGRLTSPSRLLRC</sequence>
<gene>
    <name evidence="2" type="ORF">MUN79_01265</name>
</gene>
<dbReference type="AlphaFoldDB" id="A0A8T9Q4M2"/>
<keyword evidence="1" id="KW-0732">Signal</keyword>
<dbReference type="PANTHER" id="PTHR41339:SF1">
    <property type="entry name" value="SECRETED PROTEIN"/>
    <property type="match status" value="1"/>
</dbReference>
<accession>A0A8T9Q4M2</accession>
<feature type="signal peptide" evidence="1">
    <location>
        <begin position="1"/>
        <end position="24"/>
    </location>
</feature>
<protein>
    <submittedName>
        <fullName evidence="2">T9SS C-terminal target domain-containing protein</fullName>
    </submittedName>
</protein>
<dbReference type="Proteomes" id="UP000831796">
    <property type="component" value="Chromosome"/>
</dbReference>
<proteinExistence type="predicted"/>
<name>A0A8T9Q4M2_9BACT</name>
<organism evidence="2 3">
    <name type="scientific">Hymenobacter cellulosilyticus</name>
    <dbReference type="NCBI Taxonomy" id="2932248"/>
    <lineage>
        <taxon>Bacteria</taxon>
        <taxon>Pseudomonadati</taxon>
        <taxon>Bacteroidota</taxon>
        <taxon>Cytophagia</taxon>
        <taxon>Cytophagales</taxon>
        <taxon>Hymenobacteraceae</taxon>
        <taxon>Hymenobacter</taxon>
    </lineage>
</organism>
<evidence type="ECO:0000313" key="2">
    <source>
        <dbReference type="EMBL" id="UOQ72656.1"/>
    </source>
</evidence>
<reference evidence="2" key="1">
    <citation type="submission" date="2022-04" db="EMBL/GenBank/DDBJ databases">
        <title>Hymenobacter sp. isolated from the air.</title>
        <authorList>
            <person name="Won M."/>
            <person name="Lee C.-M."/>
            <person name="Woen H.-Y."/>
            <person name="Kwon S.-W."/>
        </authorList>
    </citation>
    <scope>NUCLEOTIDE SEQUENCE</scope>
    <source>
        <strain evidence="2">5116S-3</strain>
    </source>
</reference>
<feature type="chain" id="PRO_5035930935" evidence="1">
    <location>
        <begin position="25"/>
        <end position="408"/>
    </location>
</feature>
<dbReference type="RefSeq" id="WP_244676014.1">
    <property type="nucleotide sequence ID" value="NZ_CP095046.1"/>
</dbReference>
<dbReference type="PANTHER" id="PTHR41339">
    <property type="entry name" value="LIPL48"/>
    <property type="match status" value="1"/>
</dbReference>